<sequence length="180" mass="18412">MWQRQPETASGGFALAGYALLAAATVAAGTPVAFDEATRTATVLKTAKLAANATNVATTYNVEKGHHFKVGDNFGAVIGGKAYPITAIDTSNANYDVFTVGTTLGVALVAGDALFQSSATGASAAALMVTPNGLVYEGITVEENAPLSAVIRGTVYERRIPAIPSAVKSGIPNIIFSKSF</sequence>
<dbReference type="Proteomes" id="UP001501725">
    <property type="component" value="Unassembled WGS sequence"/>
</dbReference>
<gene>
    <name evidence="1" type="ORF">GCM10023184_18460</name>
</gene>
<evidence type="ECO:0000313" key="1">
    <source>
        <dbReference type="EMBL" id="GAA4328531.1"/>
    </source>
</evidence>
<organism evidence="1 2">
    <name type="scientific">Flaviaesturariibacter amylovorans</name>
    <dbReference type="NCBI Taxonomy" id="1084520"/>
    <lineage>
        <taxon>Bacteria</taxon>
        <taxon>Pseudomonadati</taxon>
        <taxon>Bacteroidota</taxon>
        <taxon>Chitinophagia</taxon>
        <taxon>Chitinophagales</taxon>
        <taxon>Chitinophagaceae</taxon>
        <taxon>Flaviaestuariibacter</taxon>
    </lineage>
</organism>
<protein>
    <submittedName>
        <fullName evidence="1">Uncharacterized protein</fullName>
    </submittedName>
</protein>
<reference evidence="2" key="1">
    <citation type="journal article" date="2019" name="Int. J. Syst. Evol. Microbiol.">
        <title>The Global Catalogue of Microorganisms (GCM) 10K type strain sequencing project: providing services to taxonomists for standard genome sequencing and annotation.</title>
        <authorList>
            <consortium name="The Broad Institute Genomics Platform"/>
            <consortium name="The Broad Institute Genome Sequencing Center for Infectious Disease"/>
            <person name="Wu L."/>
            <person name="Ma J."/>
        </authorList>
    </citation>
    <scope>NUCLEOTIDE SEQUENCE [LARGE SCALE GENOMIC DNA]</scope>
    <source>
        <strain evidence="2">JCM 17919</strain>
    </source>
</reference>
<comment type="caution">
    <text evidence="1">The sequence shown here is derived from an EMBL/GenBank/DDBJ whole genome shotgun (WGS) entry which is preliminary data.</text>
</comment>
<proteinExistence type="predicted"/>
<evidence type="ECO:0000313" key="2">
    <source>
        <dbReference type="Proteomes" id="UP001501725"/>
    </source>
</evidence>
<accession>A0ABP8GR95</accession>
<dbReference type="EMBL" id="BAABGY010000007">
    <property type="protein sequence ID" value="GAA4328531.1"/>
    <property type="molecule type" value="Genomic_DNA"/>
</dbReference>
<keyword evidence="2" id="KW-1185">Reference proteome</keyword>
<name>A0ABP8GR95_9BACT</name>